<organism evidence="1 2">
    <name type="scientific">Candidatus Magasanikbacteria bacterium RIFOXYD2_FULL_36_9</name>
    <dbReference type="NCBI Taxonomy" id="1798707"/>
    <lineage>
        <taxon>Bacteria</taxon>
        <taxon>Candidatus Magasanikiibacteriota</taxon>
    </lineage>
</organism>
<dbReference type="Proteomes" id="UP000178490">
    <property type="component" value="Unassembled WGS sequence"/>
</dbReference>
<proteinExistence type="predicted"/>
<comment type="caution">
    <text evidence="1">The sequence shown here is derived from an EMBL/GenBank/DDBJ whole genome shotgun (WGS) entry which is preliminary data.</text>
</comment>
<evidence type="ECO:0000313" key="1">
    <source>
        <dbReference type="EMBL" id="OGH89018.1"/>
    </source>
</evidence>
<name>A0A1F6NYR1_9BACT</name>
<protein>
    <submittedName>
        <fullName evidence="1">Uncharacterized protein</fullName>
    </submittedName>
</protein>
<sequence length="150" mass="16733">MLGDVINPRRGERRSDVHFELHPAPVVVVVQLGRQTVREQIQPRLRETAMAVMKFGIVFDARAEVVDLAVDLHSQSTPRITVATSIAKEDPDVRLGIPLAGVVSQFAHAPIGQGRFADPVILIDHRKAQWSIGQLIQQSTHYPPRIVKER</sequence>
<evidence type="ECO:0000313" key="2">
    <source>
        <dbReference type="Proteomes" id="UP000178490"/>
    </source>
</evidence>
<dbReference type="EMBL" id="MFRC01000051">
    <property type="protein sequence ID" value="OGH89018.1"/>
    <property type="molecule type" value="Genomic_DNA"/>
</dbReference>
<accession>A0A1F6NYR1</accession>
<reference evidence="1 2" key="1">
    <citation type="journal article" date="2016" name="Nat. Commun.">
        <title>Thousands of microbial genomes shed light on interconnected biogeochemical processes in an aquifer system.</title>
        <authorList>
            <person name="Anantharaman K."/>
            <person name="Brown C.T."/>
            <person name="Hug L.A."/>
            <person name="Sharon I."/>
            <person name="Castelle C.J."/>
            <person name="Probst A.J."/>
            <person name="Thomas B.C."/>
            <person name="Singh A."/>
            <person name="Wilkins M.J."/>
            <person name="Karaoz U."/>
            <person name="Brodie E.L."/>
            <person name="Williams K.H."/>
            <person name="Hubbard S.S."/>
            <person name="Banfield J.F."/>
        </authorList>
    </citation>
    <scope>NUCLEOTIDE SEQUENCE [LARGE SCALE GENOMIC DNA]</scope>
</reference>
<dbReference type="AlphaFoldDB" id="A0A1F6NYR1"/>
<gene>
    <name evidence="1" type="ORF">A2537_01255</name>
</gene>